<dbReference type="Proteomes" id="UP000242447">
    <property type="component" value="Plasmid unnamed1"/>
</dbReference>
<feature type="transmembrane region" description="Helical" evidence="6">
    <location>
        <begin position="154"/>
        <end position="172"/>
    </location>
</feature>
<evidence type="ECO:0000256" key="4">
    <source>
        <dbReference type="ARBA" id="ARBA00022989"/>
    </source>
</evidence>
<keyword evidence="7" id="KW-0614">Plasmid</keyword>
<keyword evidence="4 6" id="KW-1133">Transmembrane helix</keyword>
<evidence type="ECO:0000256" key="1">
    <source>
        <dbReference type="ARBA" id="ARBA00004651"/>
    </source>
</evidence>
<keyword evidence="8" id="KW-1185">Reference proteome</keyword>
<evidence type="ECO:0000313" key="7">
    <source>
        <dbReference type="EMBL" id="ARO15818.1"/>
    </source>
</evidence>
<reference evidence="7 8" key="1">
    <citation type="submission" date="2017-02" db="EMBL/GenBank/DDBJ databases">
        <title>Ketogulonicigenium robustum SPU B003 Genome sequencing and assembly.</title>
        <authorList>
            <person name="Li Y."/>
            <person name="Liu L."/>
            <person name="Wang C."/>
            <person name="Zhang M."/>
            <person name="Zhang T."/>
            <person name="Zhang Y."/>
        </authorList>
    </citation>
    <scope>NUCLEOTIDE SEQUENCE [LARGE SCALE GENOMIC DNA]</scope>
    <source>
        <strain evidence="7 8">SPU_B003</strain>
        <plasmid evidence="7 8">unnamed1</plasmid>
    </source>
</reference>
<keyword evidence="7" id="KW-0813">Transport</keyword>
<evidence type="ECO:0000313" key="8">
    <source>
        <dbReference type="Proteomes" id="UP000242447"/>
    </source>
</evidence>
<dbReference type="PANTHER" id="PTHR43370:SF1">
    <property type="entry name" value="GUANOSINE ABC TRANSPORTER PERMEASE PROTEIN NUPQ"/>
    <property type="match status" value="1"/>
</dbReference>
<comment type="subcellular location">
    <subcellularLocation>
        <location evidence="1">Cell membrane</location>
        <topology evidence="1">Multi-pass membrane protein</topology>
    </subcellularLocation>
</comment>
<dbReference type="Pfam" id="PF02653">
    <property type="entry name" value="BPD_transp_2"/>
    <property type="match status" value="1"/>
</dbReference>
<feature type="transmembrane region" description="Helical" evidence="6">
    <location>
        <begin position="277"/>
        <end position="295"/>
    </location>
</feature>
<keyword evidence="2" id="KW-1003">Cell membrane</keyword>
<dbReference type="OrthoDB" id="9792579at2"/>
<feature type="transmembrane region" description="Helical" evidence="6">
    <location>
        <begin position="198"/>
        <end position="221"/>
    </location>
</feature>
<keyword evidence="3 6" id="KW-0812">Transmembrane</keyword>
<sequence length="310" mass="32113">MDFLTDPVFAGFLAASVRLAIPILLAALGGIFAERAGVLNIGLEGQMLTGALAGYAGATLTQNLWFGVIIAMVAGAMAALVLAYYAIRLRANQVIVGIALNLGLMGATSFAYRLLFGVDTPRQRVDSFQSLNLGALADIPVLGPLLFRLDALSYLALAAVFVSWFVLARLRIGLNLRAAGEHPEAAKTLGLNVPRIRFGAMAVAGALAGVGGASLSLAATGTFVDNMTAGRGYIALAILILGQRHPIGALASALLFGAAEALQLRAQLLPINIPVQFLQMLPYVLTIAVLAGLVGRSRAPAALGKPLSDD</sequence>
<proteinExistence type="predicted"/>
<dbReference type="PANTHER" id="PTHR43370">
    <property type="entry name" value="SUGAR ABC TRANSPORTER INTEGRAL MEMBRANE PROTEIN-RELATED"/>
    <property type="match status" value="1"/>
</dbReference>
<gene>
    <name evidence="7" type="ORF">BVG79_p1000016</name>
</gene>
<dbReference type="GO" id="GO:0005886">
    <property type="term" value="C:plasma membrane"/>
    <property type="evidence" value="ECO:0007669"/>
    <property type="project" value="UniProtKB-SubCell"/>
</dbReference>
<evidence type="ECO:0000256" key="6">
    <source>
        <dbReference type="SAM" id="Phobius"/>
    </source>
</evidence>
<protein>
    <submittedName>
        <fullName evidence="7">Simple sugar transport system permease protein</fullName>
    </submittedName>
</protein>
<evidence type="ECO:0000256" key="2">
    <source>
        <dbReference type="ARBA" id="ARBA00022475"/>
    </source>
</evidence>
<organism evidence="7 8">
    <name type="scientific">Ketogulonicigenium robustum</name>
    <dbReference type="NCBI Taxonomy" id="92947"/>
    <lineage>
        <taxon>Bacteria</taxon>
        <taxon>Pseudomonadati</taxon>
        <taxon>Pseudomonadota</taxon>
        <taxon>Alphaproteobacteria</taxon>
        <taxon>Rhodobacterales</taxon>
        <taxon>Roseobacteraceae</taxon>
        <taxon>Ketogulonicigenium</taxon>
    </lineage>
</organism>
<feature type="transmembrane region" description="Helical" evidence="6">
    <location>
        <begin position="38"/>
        <end position="58"/>
    </location>
</feature>
<accession>A0A1W6P2S1</accession>
<dbReference type="EMBL" id="CP019938">
    <property type="protein sequence ID" value="ARO15818.1"/>
    <property type="molecule type" value="Genomic_DNA"/>
</dbReference>
<keyword evidence="5 6" id="KW-0472">Membrane</keyword>
<geneLocation type="plasmid" evidence="7">
    <name>unnamed1</name>
</geneLocation>
<keyword evidence="7" id="KW-0762">Sugar transport</keyword>
<dbReference type="KEGG" id="kro:BVG79_p1000016"/>
<dbReference type="GO" id="GO:0022857">
    <property type="term" value="F:transmembrane transporter activity"/>
    <property type="evidence" value="ECO:0007669"/>
    <property type="project" value="InterPro"/>
</dbReference>
<evidence type="ECO:0000256" key="3">
    <source>
        <dbReference type="ARBA" id="ARBA00022692"/>
    </source>
</evidence>
<dbReference type="InterPro" id="IPR001851">
    <property type="entry name" value="ABC_transp_permease"/>
</dbReference>
<feature type="transmembrane region" description="Helical" evidence="6">
    <location>
        <begin position="233"/>
        <end position="257"/>
    </location>
</feature>
<name>A0A1W6P2S1_9RHOB</name>
<feature type="transmembrane region" description="Helical" evidence="6">
    <location>
        <begin position="12"/>
        <end position="31"/>
    </location>
</feature>
<dbReference type="RefSeq" id="WP_085787409.1">
    <property type="nucleotide sequence ID" value="NZ_CP019938.1"/>
</dbReference>
<feature type="transmembrane region" description="Helical" evidence="6">
    <location>
        <begin position="64"/>
        <end position="87"/>
    </location>
</feature>
<dbReference type="CDD" id="cd06580">
    <property type="entry name" value="TM_PBP1_transp_TpRbsC_like"/>
    <property type="match status" value="1"/>
</dbReference>
<evidence type="ECO:0000256" key="5">
    <source>
        <dbReference type="ARBA" id="ARBA00023136"/>
    </source>
</evidence>
<feature type="transmembrane region" description="Helical" evidence="6">
    <location>
        <begin position="94"/>
        <end position="115"/>
    </location>
</feature>
<dbReference type="AlphaFoldDB" id="A0A1W6P2S1"/>